<evidence type="ECO:0000313" key="1">
    <source>
        <dbReference type="EMBL" id="GAJ92123.1"/>
    </source>
</evidence>
<dbReference type="Proteomes" id="UP000026941">
    <property type="component" value="Unassembled WGS sequence"/>
</dbReference>
<dbReference type="AlphaFoldDB" id="A0AA87QAD5"/>
<dbReference type="EMBL" id="BAYX01000003">
    <property type="protein sequence ID" value="GAJ92123.1"/>
    <property type="molecule type" value="Genomic_DNA"/>
</dbReference>
<organism evidence="1 2">
    <name type="scientific">Rhizobium rhizogenes NBRC 13257</name>
    <dbReference type="NCBI Taxonomy" id="1220581"/>
    <lineage>
        <taxon>Bacteria</taxon>
        <taxon>Pseudomonadati</taxon>
        <taxon>Pseudomonadota</taxon>
        <taxon>Alphaproteobacteria</taxon>
        <taxon>Hyphomicrobiales</taxon>
        <taxon>Rhizobiaceae</taxon>
        <taxon>Rhizobium/Agrobacterium group</taxon>
        <taxon>Rhizobium</taxon>
    </lineage>
</organism>
<sequence length="60" mass="6013">MLRSFLIQGLSGGKAHPGVEMSYRAKRSLLFASGKSGLHGVHAGEFSGLDGAGQVGGIGG</sequence>
<reference evidence="1 2" key="1">
    <citation type="submission" date="2014-05" db="EMBL/GenBank/DDBJ databases">
        <title>Whole genome shotgun sequence of Rhizobium rhizogenes NBRC 13257.</title>
        <authorList>
            <person name="Katano-Makiyama Y."/>
            <person name="Hosoyama A."/>
            <person name="Hashimoto M."/>
            <person name="Hosoyama Y."/>
            <person name="Noguchi M."/>
            <person name="Tsuchikane K."/>
            <person name="Kimura A."/>
            <person name="Ohji S."/>
            <person name="Ichikawa N."/>
            <person name="Yamazoe A."/>
            <person name="Fujita N."/>
        </authorList>
    </citation>
    <scope>NUCLEOTIDE SEQUENCE [LARGE SCALE GENOMIC DNA]</scope>
    <source>
        <strain evidence="1 2">NBRC 13257</strain>
    </source>
</reference>
<gene>
    <name evidence="1" type="ORF">RRH01S_03_01920</name>
</gene>
<evidence type="ECO:0000313" key="2">
    <source>
        <dbReference type="Proteomes" id="UP000026941"/>
    </source>
</evidence>
<proteinExistence type="predicted"/>
<accession>A0AA87QAD5</accession>
<comment type="caution">
    <text evidence="1">The sequence shown here is derived from an EMBL/GenBank/DDBJ whole genome shotgun (WGS) entry which is preliminary data.</text>
</comment>
<protein>
    <submittedName>
        <fullName evidence="1">Uncharacterized protein</fullName>
    </submittedName>
</protein>
<name>A0AA87QAD5_RHIRH</name>